<dbReference type="EMBL" id="VMRJ01000003">
    <property type="protein sequence ID" value="TVT40063.1"/>
    <property type="molecule type" value="Genomic_DNA"/>
</dbReference>
<feature type="compositionally biased region" description="Basic and acidic residues" evidence="1">
    <location>
        <begin position="32"/>
        <end position="47"/>
    </location>
</feature>
<dbReference type="RefSeq" id="WP_144847581.1">
    <property type="nucleotide sequence ID" value="NZ_VMRJ01000003.1"/>
</dbReference>
<gene>
    <name evidence="3" type="ORF">FNT36_11200</name>
</gene>
<feature type="signal peptide" evidence="2">
    <location>
        <begin position="1"/>
        <end position="17"/>
    </location>
</feature>
<evidence type="ECO:0000256" key="2">
    <source>
        <dbReference type="SAM" id="SignalP"/>
    </source>
</evidence>
<feature type="chain" id="PRO_5021699388" evidence="2">
    <location>
        <begin position="18"/>
        <end position="96"/>
    </location>
</feature>
<evidence type="ECO:0000313" key="4">
    <source>
        <dbReference type="Proteomes" id="UP000317624"/>
    </source>
</evidence>
<keyword evidence="2" id="KW-0732">Signal</keyword>
<organism evidence="3 4">
    <name type="scientific">Hymenobacter setariae</name>
    <dbReference type="NCBI Taxonomy" id="2594794"/>
    <lineage>
        <taxon>Bacteria</taxon>
        <taxon>Pseudomonadati</taxon>
        <taxon>Bacteroidota</taxon>
        <taxon>Cytophagia</taxon>
        <taxon>Cytophagales</taxon>
        <taxon>Hymenobacteraceae</taxon>
        <taxon>Hymenobacter</taxon>
    </lineage>
</organism>
<comment type="caution">
    <text evidence="3">The sequence shown here is derived from an EMBL/GenBank/DDBJ whole genome shotgun (WGS) entry which is preliminary data.</text>
</comment>
<evidence type="ECO:0000313" key="3">
    <source>
        <dbReference type="EMBL" id="TVT40063.1"/>
    </source>
</evidence>
<keyword evidence="4" id="KW-1185">Reference proteome</keyword>
<dbReference type="Proteomes" id="UP000317624">
    <property type="component" value="Unassembled WGS sequence"/>
</dbReference>
<feature type="compositionally biased region" description="Basic and acidic residues" evidence="1">
    <location>
        <begin position="69"/>
        <end position="78"/>
    </location>
</feature>
<protein>
    <submittedName>
        <fullName evidence="3">Uncharacterized protein</fullName>
    </submittedName>
</protein>
<feature type="region of interest" description="Disordered" evidence="1">
    <location>
        <begin position="16"/>
        <end position="96"/>
    </location>
</feature>
<name>A0A558BUB8_9BACT</name>
<reference evidence="3 4" key="1">
    <citation type="submission" date="2019-07" db="EMBL/GenBank/DDBJ databases">
        <title>Hymenobacter sp. straun FUR1 Genome sequencing and assembly.</title>
        <authorList>
            <person name="Chhetri G."/>
        </authorList>
    </citation>
    <scope>NUCLEOTIDE SEQUENCE [LARGE SCALE GENOMIC DNA]</scope>
    <source>
        <strain evidence="3 4">Fur1</strain>
    </source>
</reference>
<dbReference type="AlphaFoldDB" id="A0A558BUB8"/>
<accession>A0A558BUB8</accession>
<sequence>MLIHLAFALLLATPAQTTPSSLSQQRAANRRALREARATDAAYKDSHLAVSRRQLKRGASVAPVPGAADEPRFDRDGTPHVTEPKYPGLRLRKSKK</sequence>
<dbReference type="OrthoDB" id="884774at2"/>
<evidence type="ECO:0000256" key="1">
    <source>
        <dbReference type="SAM" id="MobiDB-lite"/>
    </source>
</evidence>
<proteinExistence type="predicted"/>
<feature type="compositionally biased region" description="Polar residues" evidence="1">
    <location>
        <begin position="16"/>
        <end position="25"/>
    </location>
</feature>